<organism evidence="2 3">
    <name type="scientific">Microbulbifer agarilyticus</name>
    <dbReference type="NCBI Taxonomy" id="260552"/>
    <lineage>
        <taxon>Bacteria</taxon>
        <taxon>Pseudomonadati</taxon>
        <taxon>Pseudomonadota</taxon>
        <taxon>Gammaproteobacteria</taxon>
        <taxon>Cellvibrionales</taxon>
        <taxon>Microbulbiferaceae</taxon>
        <taxon>Microbulbifer</taxon>
    </lineage>
</organism>
<name>A0A1Q2M3R0_9GAMM</name>
<dbReference type="EMBL" id="CP019650">
    <property type="protein sequence ID" value="AQQ67178.1"/>
    <property type="molecule type" value="Genomic_DNA"/>
</dbReference>
<dbReference type="KEGG" id="maga:Mag101_05650"/>
<evidence type="ECO:0000313" key="3">
    <source>
        <dbReference type="Proteomes" id="UP000188219"/>
    </source>
</evidence>
<dbReference type="STRING" id="260552.Mag101_05650"/>
<keyword evidence="1" id="KW-0812">Transmembrane</keyword>
<evidence type="ECO:0000256" key="1">
    <source>
        <dbReference type="SAM" id="Phobius"/>
    </source>
</evidence>
<proteinExistence type="predicted"/>
<dbReference type="Proteomes" id="UP000188219">
    <property type="component" value="Chromosome"/>
</dbReference>
<feature type="transmembrane region" description="Helical" evidence="1">
    <location>
        <begin position="6"/>
        <end position="29"/>
    </location>
</feature>
<keyword evidence="1" id="KW-1133">Transmembrane helix</keyword>
<protein>
    <submittedName>
        <fullName evidence="2">Uncharacterized protein</fullName>
    </submittedName>
</protein>
<reference evidence="2" key="1">
    <citation type="submission" date="2017-02" db="EMBL/GenBank/DDBJ databases">
        <title>Genome of Microbulbifer agarilyticus GP101.</title>
        <authorList>
            <person name="Jung J."/>
            <person name="Bae S.S."/>
            <person name="Baek K."/>
        </authorList>
    </citation>
    <scope>NUCLEOTIDE SEQUENCE [LARGE SCALE GENOMIC DNA]</scope>
    <source>
        <strain evidence="2">GP101</strain>
    </source>
</reference>
<keyword evidence="1" id="KW-0472">Membrane</keyword>
<sequence>MEVAVLKILFTVLLVPIFVIFLGVGVAELNKAYWDGQVRKLCRAYGGITIYESVALSEDEFTALGGVLGKPLVVPVKGASWANREPNFPYEMERITESIKKRNPLVWKHEAAIYRKSDKKVLGKRVSFVRRGGDFRPEYFMTLATVVGI</sequence>
<accession>A0A1Q2M3R0</accession>
<dbReference type="AlphaFoldDB" id="A0A1Q2M3R0"/>
<keyword evidence="3" id="KW-1185">Reference proteome</keyword>
<evidence type="ECO:0000313" key="2">
    <source>
        <dbReference type="EMBL" id="AQQ67178.1"/>
    </source>
</evidence>
<gene>
    <name evidence="2" type="ORF">Mag101_05650</name>
</gene>